<dbReference type="SUPFAM" id="SSF55821">
    <property type="entry name" value="YrdC/RibB"/>
    <property type="match status" value="1"/>
</dbReference>
<reference evidence="1 2" key="1">
    <citation type="submission" date="2021-05" db="EMBL/GenBank/DDBJ databases">
        <title>Genome Assembly of Synthetic Allotetraploid Brassica napus Reveals Homoeologous Exchanges between Subgenomes.</title>
        <authorList>
            <person name="Davis J.T."/>
        </authorList>
    </citation>
    <scope>NUCLEOTIDE SEQUENCE [LARGE SCALE GENOMIC DNA]</scope>
    <source>
        <strain evidence="2">cv. Da-Ae</strain>
        <tissue evidence="1">Seedling</tissue>
    </source>
</reference>
<name>A0ABQ8D135_BRANA</name>
<keyword evidence="2" id="KW-1185">Reference proteome</keyword>
<protein>
    <submittedName>
        <fullName evidence="1">Uncharacterized protein</fullName>
    </submittedName>
</protein>
<dbReference type="InterPro" id="IPR052532">
    <property type="entry name" value="SUA5_domain"/>
</dbReference>
<gene>
    <name evidence="1" type="ORF">HID58_022224</name>
</gene>
<evidence type="ECO:0000313" key="2">
    <source>
        <dbReference type="Proteomes" id="UP000824890"/>
    </source>
</evidence>
<proteinExistence type="predicted"/>
<organism evidence="1 2">
    <name type="scientific">Brassica napus</name>
    <name type="common">Rape</name>
    <dbReference type="NCBI Taxonomy" id="3708"/>
    <lineage>
        <taxon>Eukaryota</taxon>
        <taxon>Viridiplantae</taxon>
        <taxon>Streptophyta</taxon>
        <taxon>Embryophyta</taxon>
        <taxon>Tracheophyta</taxon>
        <taxon>Spermatophyta</taxon>
        <taxon>Magnoliopsida</taxon>
        <taxon>eudicotyledons</taxon>
        <taxon>Gunneridae</taxon>
        <taxon>Pentapetalae</taxon>
        <taxon>rosids</taxon>
        <taxon>malvids</taxon>
        <taxon>Brassicales</taxon>
        <taxon>Brassicaceae</taxon>
        <taxon>Brassiceae</taxon>
        <taxon>Brassica</taxon>
    </lineage>
</organism>
<dbReference type="PANTHER" id="PTHR42828:SF3">
    <property type="entry name" value="THREONYLCARBAMOYL-AMP SYNTHASE"/>
    <property type="match status" value="1"/>
</dbReference>
<dbReference type="Proteomes" id="UP000824890">
    <property type="component" value="Unassembled WGS sequence"/>
</dbReference>
<dbReference type="PANTHER" id="PTHR42828">
    <property type="entry name" value="DHBP SYNTHASE RIBB-LIKE ALPHA/BETA DOMAIN-CONTAINING PROTEIN"/>
    <property type="match status" value="1"/>
</dbReference>
<dbReference type="InterPro" id="IPR017945">
    <property type="entry name" value="DHBP_synth_RibB-like_a/b_dom"/>
</dbReference>
<dbReference type="EMBL" id="JAGKQM010000006">
    <property type="protein sequence ID" value="KAH0922206.1"/>
    <property type="molecule type" value="Genomic_DNA"/>
</dbReference>
<evidence type="ECO:0000313" key="1">
    <source>
        <dbReference type="EMBL" id="KAH0922206.1"/>
    </source>
</evidence>
<dbReference type="Gene3D" id="3.90.870.10">
    <property type="entry name" value="DHBP synthase"/>
    <property type="match status" value="1"/>
</dbReference>
<comment type="caution">
    <text evidence="1">The sequence shown here is derived from an EMBL/GenBank/DDBJ whole genome shotgun (WGS) entry which is preliminary data.</text>
</comment>
<accession>A0ABQ8D135</accession>
<sequence>MTSYPSSDAVCQAILQAMDAPLICTSAKWPQENEWMTAPTAIGDIDGPEGLDFVVDGVRVAELSTIVDMTGSYIPRDPYSAMDGG</sequence>